<dbReference type="Proteomes" id="UP001153737">
    <property type="component" value="Chromosome 8"/>
</dbReference>
<evidence type="ECO:0000256" key="1">
    <source>
        <dbReference type="SAM" id="Coils"/>
    </source>
</evidence>
<keyword evidence="4" id="KW-1185">Reference proteome</keyword>
<feature type="coiled-coil region" evidence="1">
    <location>
        <begin position="12"/>
        <end position="71"/>
    </location>
</feature>
<reference evidence="3" key="1">
    <citation type="submission" date="2022-01" db="EMBL/GenBank/DDBJ databases">
        <authorList>
            <person name="King R."/>
        </authorList>
    </citation>
    <scope>NUCLEOTIDE SEQUENCE</scope>
</reference>
<reference evidence="3" key="2">
    <citation type="submission" date="2022-10" db="EMBL/GenBank/DDBJ databases">
        <authorList>
            <consortium name="ENA_rothamsted_submissions"/>
            <consortium name="culmorum"/>
            <person name="King R."/>
        </authorList>
    </citation>
    <scope>NUCLEOTIDE SEQUENCE</scope>
</reference>
<keyword evidence="1" id="KW-0175">Coiled coil</keyword>
<organism evidence="3 4">
    <name type="scientific">Phaedon cochleariae</name>
    <name type="common">Mustard beetle</name>
    <dbReference type="NCBI Taxonomy" id="80249"/>
    <lineage>
        <taxon>Eukaryota</taxon>
        <taxon>Metazoa</taxon>
        <taxon>Ecdysozoa</taxon>
        <taxon>Arthropoda</taxon>
        <taxon>Hexapoda</taxon>
        <taxon>Insecta</taxon>
        <taxon>Pterygota</taxon>
        <taxon>Neoptera</taxon>
        <taxon>Endopterygota</taxon>
        <taxon>Coleoptera</taxon>
        <taxon>Polyphaga</taxon>
        <taxon>Cucujiformia</taxon>
        <taxon>Chrysomeloidea</taxon>
        <taxon>Chrysomelidae</taxon>
        <taxon>Chrysomelinae</taxon>
        <taxon>Chrysomelini</taxon>
        <taxon>Phaedon</taxon>
    </lineage>
</organism>
<sequence>MDQKEITLNDIYKLLETVNTNLSDRIEKVEKKTEEFLQGTQIQVENLKEHIQYLENENKNLKILIKRLGRNTQRTRPILVSLISNLKKVEILRNCSKLKGSRIVISEDLNQEELRDRKVLLLGSKEARNNNKKAYIKGNFLIVEGDQLTVEDISNKQHDTNDYFEPPERKVSSPPFTPSPKEIDIEEEELSIEIPGKINGENEKTEELTEATQEREIRKTRRLIKTNSVSETTKKNIVPTRTHRNATETTRRKIQLIQKRQYVGVQVYTFLVVVQQFIQYCGMHSHSSSVAEGLGKYVHYVSTETCLKAHQFRHLDLRVIGGGNISKISLNGTTEVSTTLQGHLDISGKCEGIKFTVGHISYENVVVSAAITIKMSDYFTTADVERNVVNLRSGTICPYNDGSCFDDFSGEAIWKAKIADQCTNSGVDVLYEGNATLLTLSKDPPTFYVIVDTEDTVFALKLIKSEDLCHQRAWQTEQNRLLVTLEDSLGFFYRKSLRLPPNTDMMMHVPSKLLYLEIAVKRQMADVVYDVIMKRIEGKWVELTPALRKADPAIELDANTKDEIVKLASISPITSDGIYTREDMEKFQRTLMFPNERKAVTNEVARRVTGRGLCKICSGRSVGFPIKNGEHFLDMRFSVYHILCRELYYGCDNELFHHQESSQGPSA</sequence>
<dbReference type="AlphaFoldDB" id="A0A9N9SIN4"/>
<evidence type="ECO:0000313" key="3">
    <source>
        <dbReference type="EMBL" id="CAG9824517.1"/>
    </source>
</evidence>
<dbReference type="OrthoDB" id="7311776at2759"/>
<proteinExistence type="predicted"/>
<feature type="region of interest" description="Disordered" evidence="2">
    <location>
        <begin position="158"/>
        <end position="180"/>
    </location>
</feature>
<evidence type="ECO:0000256" key="2">
    <source>
        <dbReference type="SAM" id="MobiDB-lite"/>
    </source>
</evidence>
<evidence type="ECO:0000313" key="4">
    <source>
        <dbReference type="Proteomes" id="UP001153737"/>
    </source>
</evidence>
<protein>
    <submittedName>
        <fullName evidence="3">Uncharacterized protein</fullName>
    </submittedName>
</protein>
<gene>
    <name evidence="3" type="ORF">PHAECO_LOCUS12125</name>
</gene>
<accession>A0A9N9SIN4</accession>
<dbReference type="EMBL" id="OU896714">
    <property type="protein sequence ID" value="CAG9824517.1"/>
    <property type="molecule type" value="Genomic_DNA"/>
</dbReference>
<feature type="compositionally biased region" description="Basic and acidic residues" evidence="2">
    <location>
        <begin position="158"/>
        <end position="171"/>
    </location>
</feature>
<name>A0A9N9SIN4_PHACE</name>
<dbReference type="Pfam" id="PF24664">
    <property type="entry name" value="Monjiviricetes_fusion"/>
    <property type="match status" value="2"/>
</dbReference>